<evidence type="ECO:0000256" key="11">
    <source>
        <dbReference type="RuleBase" id="RU368036"/>
    </source>
</evidence>
<keyword evidence="5 11" id="KW-0378">Hydrolase</keyword>
<protein>
    <recommendedName>
        <fullName evidence="11">Glutathione hydrolase proenzyme</fullName>
        <ecNumber evidence="11">2.3.2.2</ecNumber>
        <ecNumber evidence="11">3.4.19.13</ecNumber>
    </recommendedName>
    <component>
        <recommendedName>
            <fullName evidence="11">Glutathione hydrolase large chain</fullName>
        </recommendedName>
    </component>
    <component>
        <recommendedName>
            <fullName evidence="11">Glutathione hydrolase small chain</fullName>
        </recommendedName>
    </component>
</protein>
<feature type="binding site" evidence="10">
    <location>
        <position position="416"/>
    </location>
    <ligand>
        <name>L-glutamate</name>
        <dbReference type="ChEBI" id="CHEBI:29985"/>
    </ligand>
</feature>
<keyword evidence="12" id="KW-0732">Signal</keyword>
<feature type="active site" description="Nucleophile" evidence="9">
    <location>
        <position position="374"/>
    </location>
</feature>
<feature type="binding site" evidence="10">
    <location>
        <position position="99"/>
    </location>
    <ligand>
        <name>L-glutamate</name>
        <dbReference type="ChEBI" id="CHEBI:29985"/>
    </ligand>
</feature>
<proteinExistence type="inferred from homology"/>
<dbReference type="Pfam" id="PF01019">
    <property type="entry name" value="G_glu_transpept"/>
    <property type="match status" value="1"/>
</dbReference>
<evidence type="ECO:0000256" key="5">
    <source>
        <dbReference type="ARBA" id="ARBA00022801"/>
    </source>
</evidence>
<dbReference type="STRING" id="1656094.BFC18_17140"/>
<evidence type="ECO:0000256" key="12">
    <source>
        <dbReference type="SAM" id="SignalP"/>
    </source>
</evidence>
<dbReference type="GO" id="GO:0036374">
    <property type="term" value="F:glutathione hydrolase activity"/>
    <property type="evidence" value="ECO:0007669"/>
    <property type="project" value="UniProtKB-UniRule"/>
</dbReference>
<evidence type="ECO:0000256" key="4">
    <source>
        <dbReference type="ARBA" id="ARBA00022679"/>
    </source>
</evidence>
<dbReference type="EC" id="2.3.2.2" evidence="11"/>
<dbReference type="Proteomes" id="UP000175691">
    <property type="component" value="Unassembled WGS sequence"/>
</dbReference>
<dbReference type="RefSeq" id="WP_070126583.1">
    <property type="nucleotide sequence ID" value="NZ_MDHN01000037.1"/>
</dbReference>
<evidence type="ECO:0000256" key="6">
    <source>
        <dbReference type="ARBA" id="ARBA00023145"/>
    </source>
</evidence>
<dbReference type="InterPro" id="IPR043137">
    <property type="entry name" value="GGT_ssub_C"/>
</dbReference>
<dbReference type="EMBL" id="MDHN01000037">
    <property type="protein sequence ID" value="OFC69785.1"/>
    <property type="molecule type" value="Genomic_DNA"/>
</dbReference>
<evidence type="ECO:0000256" key="9">
    <source>
        <dbReference type="PIRSR" id="PIRSR600101-1"/>
    </source>
</evidence>
<dbReference type="GO" id="GO:0006750">
    <property type="term" value="P:glutathione biosynthetic process"/>
    <property type="evidence" value="ECO:0007669"/>
    <property type="project" value="UniProtKB-KW"/>
</dbReference>
<keyword evidence="6 11" id="KW-0865">Zymogen</keyword>
<evidence type="ECO:0000313" key="13">
    <source>
        <dbReference type="EMBL" id="OFC69785.1"/>
    </source>
</evidence>
<dbReference type="SUPFAM" id="SSF56235">
    <property type="entry name" value="N-terminal nucleophile aminohydrolases (Ntn hydrolases)"/>
    <property type="match status" value="1"/>
</dbReference>
<feature type="signal peptide" evidence="12">
    <location>
        <begin position="1"/>
        <end position="17"/>
    </location>
</feature>
<dbReference type="PANTHER" id="PTHR43199">
    <property type="entry name" value="GLUTATHIONE HYDROLASE"/>
    <property type="match status" value="1"/>
</dbReference>
<comment type="catalytic activity">
    <reaction evidence="1 11">
        <text>an S-substituted glutathione + H2O = an S-substituted L-cysteinylglycine + L-glutamate</text>
        <dbReference type="Rhea" id="RHEA:59468"/>
        <dbReference type="ChEBI" id="CHEBI:15377"/>
        <dbReference type="ChEBI" id="CHEBI:29985"/>
        <dbReference type="ChEBI" id="CHEBI:90779"/>
        <dbReference type="ChEBI" id="CHEBI:143103"/>
        <dbReference type="EC" id="3.4.19.13"/>
    </reaction>
</comment>
<dbReference type="InterPro" id="IPR055262">
    <property type="entry name" value="GGT_CS"/>
</dbReference>
<feature type="binding site" evidence="10">
    <location>
        <begin position="445"/>
        <end position="446"/>
    </location>
    <ligand>
        <name>L-glutamate</name>
        <dbReference type="ChEBI" id="CHEBI:29985"/>
    </ligand>
</feature>
<feature type="binding site" evidence="10">
    <location>
        <begin position="392"/>
        <end position="394"/>
    </location>
    <ligand>
        <name>L-glutamate</name>
        <dbReference type="ChEBI" id="CHEBI:29985"/>
    </ligand>
</feature>
<keyword evidence="7 11" id="KW-0012">Acyltransferase</keyword>
<dbReference type="PANTHER" id="PTHR43199:SF1">
    <property type="entry name" value="GLUTATHIONE HYDROLASE PROENZYME"/>
    <property type="match status" value="1"/>
</dbReference>
<comment type="similarity">
    <text evidence="3 11">Belongs to the gamma-glutamyltransferase family.</text>
</comment>
<evidence type="ECO:0000313" key="14">
    <source>
        <dbReference type="Proteomes" id="UP000175691"/>
    </source>
</evidence>
<dbReference type="GO" id="GO:0103068">
    <property type="term" value="F:leukotriene C4 gamma-glutamyl transferase activity"/>
    <property type="evidence" value="ECO:0007669"/>
    <property type="project" value="UniProtKB-EC"/>
</dbReference>
<dbReference type="PROSITE" id="PS00462">
    <property type="entry name" value="G_GLU_TRANSPEPTIDASE"/>
    <property type="match status" value="1"/>
</dbReference>
<dbReference type="AlphaFoldDB" id="A0A1E7Z8B4"/>
<dbReference type="EC" id="3.4.19.13" evidence="11"/>
<dbReference type="NCBIfam" id="TIGR00066">
    <property type="entry name" value="g_glut_trans"/>
    <property type="match status" value="1"/>
</dbReference>
<dbReference type="GO" id="GO:0006751">
    <property type="term" value="P:glutathione catabolic process"/>
    <property type="evidence" value="ECO:0007669"/>
    <property type="project" value="UniProtKB-UniRule"/>
</dbReference>
<comment type="PTM">
    <text evidence="11">Cleaved by autocatalysis into a large and a small subunit.</text>
</comment>
<keyword evidence="11" id="KW-0317">Glutathione biosynthesis</keyword>
<dbReference type="OrthoDB" id="5297205at2"/>
<comment type="catalytic activity">
    <reaction evidence="2 11">
        <text>glutathione + H2O = L-cysteinylglycine + L-glutamate</text>
        <dbReference type="Rhea" id="RHEA:28807"/>
        <dbReference type="ChEBI" id="CHEBI:15377"/>
        <dbReference type="ChEBI" id="CHEBI:29985"/>
        <dbReference type="ChEBI" id="CHEBI:57925"/>
        <dbReference type="ChEBI" id="CHEBI:61694"/>
        <dbReference type="EC" id="3.4.19.13"/>
    </reaction>
</comment>
<evidence type="ECO:0000256" key="7">
    <source>
        <dbReference type="ARBA" id="ARBA00023315"/>
    </source>
</evidence>
<dbReference type="InterPro" id="IPR043138">
    <property type="entry name" value="GGT_lsub"/>
</dbReference>
<feature type="binding site" evidence="10">
    <location>
        <position position="467"/>
    </location>
    <ligand>
        <name>L-glutamate</name>
        <dbReference type="ChEBI" id="CHEBI:29985"/>
    </ligand>
</feature>
<comment type="subunit">
    <text evidence="11">This enzyme consists of two polypeptide chains, which are synthesized in precursor form from a single polypeptide.</text>
</comment>
<gene>
    <name evidence="13" type="ORF">BFC18_17140</name>
</gene>
<name>A0A1E7Z8B4_9ALTE</name>
<comment type="caution">
    <text evidence="13">The sequence shown here is derived from an EMBL/GenBank/DDBJ whole genome shotgun (WGS) entry which is preliminary data.</text>
</comment>
<evidence type="ECO:0000256" key="3">
    <source>
        <dbReference type="ARBA" id="ARBA00009381"/>
    </source>
</evidence>
<evidence type="ECO:0000256" key="8">
    <source>
        <dbReference type="ARBA" id="ARBA00047417"/>
    </source>
</evidence>
<dbReference type="Gene3D" id="3.60.20.40">
    <property type="match status" value="1"/>
</dbReference>
<evidence type="ECO:0000256" key="2">
    <source>
        <dbReference type="ARBA" id="ARBA00001089"/>
    </source>
</evidence>
<comment type="catalytic activity">
    <reaction evidence="8 11">
        <text>an N-terminal (5-L-glutamyl)-[peptide] + an alpha-amino acid = 5-L-glutamyl amino acid + an N-terminal L-alpha-aminoacyl-[peptide]</text>
        <dbReference type="Rhea" id="RHEA:23904"/>
        <dbReference type="Rhea" id="RHEA-COMP:9780"/>
        <dbReference type="Rhea" id="RHEA-COMP:9795"/>
        <dbReference type="ChEBI" id="CHEBI:77644"/>
        <dbReference type="ChEBI" id="CHEBI:78597"/>
        <dbReference type="ChEBI" id="CHEBI:78599"/>
        <dbReference type="ChEBI" id="CHEBI:78608"/>
        <dbReference type="EC" id="2.3.2.2"/>
    </reaction>
</comment>
<reference evidence="13 14" key="1">
    <citation type="submission" date="2016-08" db="EMBL/GenBank/DDBJ databases">
        <authorList>
            <person name="Seilhamer J.J."/>
        </authorList>
    </citation>
    <scope>NUCLEOTIDE SEQUENCE [LARGE SCALE GENOMIC DNA]</scope>
    <source>
        <strain evidence="13 14">KCTC 42603</strain>
    </source>
</reference>
<dbReference type="UniPathway" id="UPA00204"/>
<keyword evidence="4 11" id="KW-0808">Transferase</keyword>
<dbReference type="InterPro" id="IPR029055">
    <property type="entry name" value="Ntn_hydrolases_N"/>
</dbReference>
<dbReference type="PROSITE" id="PS51257">
    <property type="entry name" value="PROKAR_LIPOPROTEIN"/>
    <property type="match status" value="1"/>
</dbReference>
<evidence type="ECO:0000256" key="1">
    <source>
        <dbReference type="ARBA" id="ARBA00001049"/>
    </source>
</evidence>
<feature type="chain" id="PRO_5009209487" description="Glutathione hydrolase proenzyme" evidence="12">
    <location>
        <begin position="18"/>
        <end position="566"/>
    </location>
</feature>
<sequence>MRIVLLSLLLCVVTACSQEKVPAADITPPVIASQQAVSMPDTFAADAAMAVLNEGGTAVDAAITAQFVLAVTFPEAGNIGGGGFMTIYMDDEAAFMDYREMAPAAAHRDMYLDENGDVKTEESLFGAKASGIPGSVAGMWEAHQRFGKLPWKRLVQPAVDLAKNGFNVPAKLADHITRYMARMEEQGISSNFEQFFGEAAAAGVLFKQPELAAAMERIRDQGKDGFYEGETARLIAEFMAANGGLVTEADLRSYQAKWRSPIVYPWQDYKLITAPPPSSGGVAVAQWISMLNEVLKQQKLPDQNSTAYIHLMSEIGKRVFADRAEYMGDPDYVEVPVQALIDPEYIQARASEVNPDAISVTEEVKPGLYESPDTTHFSVMDKWGNAVANTTTINLSFGSGVVVEGAGFLLNDEMDDFSAKAGVPNFFGAIGGTANEIQPGKRMLSSMTPTIVLKGEQVKLVTGSPGGTTIISSVAQSILNTLFFDMTAEESANSPRFHHQLWPKDTIAYHEGLDAAVVSELEAMGYTMKQSNFGDVHLIKRTDKGLEAASEARGRGKAMVEEAPLD</sequence>
<evidence type="ECO:0000256" key="10">
    <source>
        <dbReference type="PIRSR" id="PIRSR600101-2"/>
    </source>
</evidence>
<dbReference type="Gene3D" id="1.10.246.130">
    <property type="match status" value="1"/>
</dbReference>
<organism evidence="13 14">
    <name type="scientific">Alteromonas confluentis</name>
    <dbReference type="NCBI Taxonomy" id="1656094"/>
    <lineage>
        <taxon>Bacteria</taxon>
        <taxon>Pseudomonadati</taxon>
        <taxon>Pseudomonadota</taxon>
        <taxon>Gammaproteobacteria</taxon>
        <taxon>Alteromonadales</taxon>
        <taxon>Alteromonadaceae</taxon>
        <taxon>Alteromonas/Salinimonas group</taxon>
        <taxon>Alteromonas</taxon>
    </lineage>
</organism>
<dbReference type="InterPro" id="IPR000101">
    <property type="entry name" value="GGT_peptidase"/>
</dbReference>
<keyword evidence="14" id="KW-1185">Reference proteome</keyword>
<accession>A0A1E7Z8B4</accession>
<comment type="pathway">
    <text evidence="11">Sulfur metabolism; glutathione metabolism.</text>
</comment>
<dbReference type="InterPro" id="IPR051792">
    <property type="entry name" value="GGT_bact"/>
</dbReference>
<dbReference type="PRINTS" id="PR01210">
    <property type="entry name" value="GGTRANSPTASE"/>
</dbReference>